<accession>A0ABN6UCQ6</accession>
<dbReference type="Proteomes" id="UP001317870">
    <property type="component" value="Chromosome"/>
</dbReference>
<gene>
    <name evidence="1" type="ORF">IFM12276_59160</name>
</gene>
<organism evidence="1 2">
    <name type="scientific">Nocardia sputorum</name>
    <dbReference type="NCBI Taxonomy" id="2984338"/>
    <lineage>
        <taxon>Bacteria</taxon>
        <taxon>Bacillati</taxon>
        <taxon>Actinomycetota</taxon>
        <taxon>Actinomycetes</taxon>
        <taxon>Mycobacteriales</taxon>
        <taxon>Nocardiaceae</taxon>
        <taxon>Nocardia</taxon>
    </lineage>
</organism>
<reference evidence="1 2" key="1">
    <citation type="submission" date="2022-11" db="EMBL/GenBank/DDBJ databases">
        <title>Genome Sequencing of Nocardia sp. ON39_IFM12276 and assembly.</title>
        <authorList>
            <person name="Shimojima M."/>
            <person name="Toyokawa M."/>
            <person name="Uesaka K."/>
        </authorList>
    </citation>
    <scope>NUCLEOTIDE SEQUENCE [LARGE SCALE GENOMIC DNA]</scope>
    <source>
        <strain evidence="1 2">IFM 12276</strain>
    </source>
</reference>
<name>A0ABN6UCQ6_9NOCA</name>
<evidence type="ECO:0000313" key="2">
    <source>
        <dbReference type="Proteomes" id="UP001317870"/>
    </source>
</evidence>
<dbReference type="EMBL" id="AP026978">
    <property type="protein sequence ID" value="BDU02888.1"/>
    <property type="molecule type" value="Genomic_DNA"/>
</dbReference>
<proteinExistence type="predicted"/>
<sequence length="70" mass="7850">MKSPDEYGASRGRLSWAFAQGSEPMTQDEIQLTRGEQTLQAFFLRGRTGVPREYRRAARYSPVLGLDGGK</sequence>
<keyword evidence="2" id="KW-1185">Reference proteome</keyword>
<protein>
    <submittedName>
        <fullName evidence="1">Uncharacterized protein</fullName>
    </submittedName>
</protein>
<evidence type="ECO:0000313" key="1">
    <source>
        <dbReference type="EMBL" id="BDU02888.1"/>
    </source>
</evidence>